<evidence type="ECO:0000256" key="2">
    <source>
        <dbReference type="ARBA" id="ARBA00022448"/>
    </source>
</evidence>
<dbReference type="GO" id="GO:0000145">
    <property type="term" value="C:exocyst"/>
    <property type="evidence" value="ECO:0007669"/>
    <property type="project" value="InterPro"/>
</dbReference>
<dbReference type="AlphaFoldDB" id="A0AAW1II80"/>
<keyword evidence="3" id="KW-0268">Exocytosis</keyword>
<name>A0AAW1II80_SAPOF</name>
<evidence type="ECO:0000256" key="1">
    <source>
        <dbReference type="ARBA" id="ARBA00006518"/>
    </source>
</evidence>
<dbReference type="Proteomes" id="UP001443914">
    <property type="component" value="Unassembled WGS sequence"/>
</dbReference>
<feature type="domain" description="Exocyst complex component Sec3 PIP2-binding N-terminal" evidence="5">
    <location>
        <begin position="48"/>
        <end position="146"/>
    </location>
</feature>
<dbReference type="GO" id="GO:0005546">
    <property type="term" value="F:phosphatidylinositol-4,5-bisphosphate binding"/>
    <property type="evidence" value="ECO:0007669"/>
    <property type="project" value="TreeGrafter"/>
</dbReference>
<dbReference type="EMBL" id="JBDFQZ010000009">
    <property type="protein sequence ID" value="KAK9689500.1"/>
    <property type="molecule type" value="Genomic_DNA"/>
</dbReference>
<evidence type="ECO:0000313" key="6">
    <source>
        <dbReference type="EMBL" id="KAK9689501.1"/>
    </source>
</evidence>
<accession>A0AAW1II80</accession>
<dbReference type="GO" id="GO:0006887">
    <property type="term" value="P:exocytosis"/>
    <property type="evidence" value="ECO:0007669"/>
    <property type="project" value="UniProtKB-KW"/>
</dbReference>
<dbReference type="Pfam" id="PF20654">
    <property type="entry name" value="Sec3_C-term"/>
    <property type="match status" value="1"/>
</dbReference>
<organism evidence="6 7">
    <name type="scientific">Saponaria officinalis</name>
    <name type="common">Common soapwort</name>
    <name type="synonym">Lychnis saponaria</name>
    <dbReference type="NCBI Taxonomy" id="3572"/>
    <lineage>
        <taxon>Eukaryota</taxon>
        <taxon>Viridiplantae</taxon>
        <taxon>Streptophyta</taxon>
        <taxon>Embryophyta</taxon>
        <taxon>Tracheophyta</taxon>
        <taxon>Spermatophyta</taxon>
        <taxon>Magnoliopsida</taxon>
        <taxon>eudicotyledons</taxon>
        <taxon>Gunneridae</taxon>
        <taxon>Pentapetalae</taxon>
        <taxon>Caryophyllales</taxon>
        <taxon>Caryophyllaceae</taxon>
        <taxon>Caryophylleae</taxon>
        <taxon>Saponaria</taxon>
    </lineage>
</organism>
<dbReference type="Pfam" id="PF15277">
    <property type="entry name" value="Sec3-PIP2_bind"/>
    <property type="match status" value="1"/>
</dbReference>
<dbReference type="GO" id="GO:0006893">
    <property type="term" value="P:Golgi to plasma membrane transport"/>
    <property type="evidence" value="ECO:0007669"/>
    <property type="project" value="TreeGrafter"/>
</dbReference>
<keyword evidence="2" id="KW-0813">Transport</keyword>
<dbReference type="InterPro" id="IPR048628">
    <property type="entry name" value="Sec3_C"/>
</dbReference>
<dbReference type="EMBL" id="JBDFQZ010000009">
    <property type="protein sequence ID" value="KAK9689501.1"/>
    <property type="molecule type" value="Genomic_DNA"/>
</dbReference>
<dbReference type="GO" id="GO:0005886">
    <property type="term" value="C:plasma membrane"/>
    <property type="evidence" value="ECO:0007669"/>
    <property type="project" value="TreeGrafter"/>
</dbReference>
<protein>
    <recommendedName>
        <fullName evidence="5">Exocyst complex component Sec3 PIP2-binding N-terminal domain-containing protein</fullName>
    </recommendedName>
</protein>
<proteinExistence type="inferred from homology"/>
<dbReference type="InterPro" id="IPR028258">
    <property type="entry name" value="Sec3-PIP2_bind"/>
</dbReference>
<evidence type="ECO:0000313" key="7">
    <source>
        <dbReference type="Proteomes" id="UP001443914"/>
    </source>
</evidence>
<evidence type="ECO:0000256" key="4">
    <source>
        <dbReference type="ARBA" id="ARBA00023054"/>
    </source>
</evidence>
<reference evidence="6 7" key="1">
    <citation type="submission" date="2024-03" db="EMBL/GenBank/DDBJ databases">
        <title>WGS assembly of Saponaria officinalis var. Norfolk2.</title>
        <authorList>
            <person name="Jenkins J."/>
            <person name="Shu S."/>
            <person name="Grimwood J."/>
            <person name="Barry K."/>
            <person name="Goodstein D."/>
            <person name="Schmutz J."/>
            <person name="Leebens-Mack J."/>
            <person name="Osbourn A."/>
        </authorList>
    </citation>
    <scope>NUCLEOTIDE SEQUENCE [LARGE SCALE GENOMIC DNA]</scope>
    <source>
        <strain evidence="7">cv. Norfolk2</strain>
        <strain evidence="6">JIC</strain>
        <tissue evidence="6">Leaf</tissue>
    </source>
</reference>
<dbReference type="Pfam" id="PF09763">
    <property type="entry name" value="Sec3_CC"/>
    <property type="match status" value="1"/>
</dbReference>
<keyword evidence="4" id="KW-0175">Coiled coil</keyword>
<comment type="similarity">
    <text evidence="1">Belongs to the SEC3 family.</text>
</comment>
<evidence type="ECO:0000256" key="3">
    <source>
        <dbReference type="ARBA" id="ARBA00022483"/>
    </source>
</evidence>
<evidence type="ECO:0000259" key="5">
    <source>
        <dbReference type="SMART" id="SM01313"/>
    </source>
</evidence>
<dbReference type="SMART" id="SM01313">
    <property type="entry name" value="Sec3-PIP2_bind"/>
    <property type="match status" value="1"/>
</dbReference>
<sequence length="887" mass="100737">MAKSSADDYELRRACEAAIEDTKQKVIMSIRVAKSRGVWGKAGKLGRQMAKPRVLAVSIKQKAQRTKAFLRILKYSNGGVLEAAEMYKLKHLSKVEVNSNDPSGCTFTLGFDNLRNQTVAPPQWTMRNTDDRNRFLLCILNVCKDMLGRLPKVVGIDVVEMALWAKENTTTTTITTNQVNFEDGPIPTTVTEKDLNVTVEKELVSQAEEEDMEALLGTYVMGIGEAEAFSERLKRELQALEAANVHDILETEPLVEEVLKGLDNALNCVDDMDEWLGIFNVKLRHMREDIESIETRNNKLEMQSVNNKALIEELDKLLVRLCVPSEYASCLTGGSFDEANMIKNIEACEWLNGALRGFEVPSFEPAFANMRAVKEKKAELEKLKSTFFRRASEFLRNYFANLVDFMINDKSYFSQRGQLKRPDHADLRYKCRTYARLLQHLKSLDRNCLGPLRTAYCSSLNLLLRREAREFANELRASTKASRNPTVWLDPAAGAGQVLSNTDTSAVSDAYAKMLTIFVPLLVDESSFFAHFMCFEVPALNPPGTLPSGDKCTSNVDDDDDLGIMDIDDSDNKAGKNSLELAALNECLQELLDGIQEDFYAVVDWAYKIDPLRCISMHGITERYLSGQKADAAGFVRLLLGDLESRISMQFSRFVDEACHQIERNERNIRQMGVLSYIPRFAILATRMEQYIQGQSRDLVDQAYLKFVSIMFVTLEKIAQTDLKYADIFLLENYAAFQNSLYDLANVVPTLAKFYHQASESYEQACTRHISMIIYYQFERLFQFARKIEDLMYTITPEEIPFQLGLSKMDLRKVLKTSLSGVDKSIQAMYKKLQKNLTSEELLPSLWDKCKKEFLDKYESFAVLVAKVYPTENIPSVVEMRDLLASL</sequence>
<gene>
    <name evidence="6" type="ORF">RND81_09G063300</name>
</gene>
<comment type="caution">
    <text evidence="6">The sequence shown here is derived from an EMBL/GenBank/DDBJ whole genome shotgun (WGS) entry which is preliminary data.</text>
</comment>
<dbReference type="InterPro" id="IPR019160">
    <property type="entry name" value="Sec3_CC"/>
</dbReference>
<dbReference type="PANTHER" id="PTHR16092">
    <property type="entry name" value="SEC3/SYNTAXIN-RELATED"/>
    <property type="match status" value="1"/>
</dbReference>
<keyword evidence="7" id="KW-1185">Reference proteome</keyword>
<dbReference type="PANTHER" id="PTHR16092:SF14">
    <property type="entry name" value="EXOCYST COMPLEX COMPONENT 1 ISOFORM X1"/>
    <property type="match status" value="1"/>
</dbReference>